<name>A0ABW5LQS0_9FLAO</name>
<protein>
    <submittedName>
        <fullName evidence="1">PKD domain protein</fullName>
    </submittedName>
</protein>
<dbReference type="EMBL" id="JBHULH010000003">
    <property type="protein sequence ID" value="MFD2567090.1"/>
    <property type="molecule type" value="Genomic_DNA"/>
</dbReference>
<dbReference type="SUPFAM" id="SSF49785">
    <property type="entry name" value="Galactose-binding domain-like"/>
    <property type="match status" value="1"/>
</dbReference>
<evidence type="ECO:0000313" key="2">
    <source>
        <dbReference type="Proteomes" id="UP001597508"/>
    </source>
</evidence>
<dbReference type="RefSeq" id="WP_379665800.1">
    <property type="nucleotide sequence ID" value="NZ_JBHULH010000003.1"/>
</dbReference>
<dbReference type="SUPFAM" id="SSF49299">
    <property type="entry name" value="PKD domain"/>
    <property type="match status" value="1"/>
</dbReference>
<keyword evidence="2" id="KW-1185">Reference proteome</keyword>
<dbReference type="PROSITE" id="PS51257">
    <property type="entry name" value="PROKAR_LIPOPROTEIN"/>
    <property type="match status" value="1"/>
</dbReference>
<dbReference type="InterPro" id="IPR035986">
    <property type="entry name" value="PKD_dom_sf"/>
</dbReference>
<accession>A0ABW5LQS0</accession>
<dbReference type="Proteomes" id="UP001597508">
    <property type="component" value="Unassembled WGS sequence"/>
</dbReference>
<gene>
    <name evidence="1" type="ORF">ACFSRZ_06875</name>
</gene>
<sequence length="681" mass="73750">MKLLKNIFKTALILLVIISCDKDRDLEFLDTIVPPTNVSATFDVTQDNTGVVTITPNADGANSFEVILGDGSDNVTITAGESIEHTYAEGNYDVTVRAFNLKEEVTEVTVPLAVSFQAPSNLVVTIENDAAVSKQVNINVTADFAISYDFYSGEPGNTDPVASSNIGETISYTYANAGTYSLRIVVKGAAIQTTEYTVDFEVTEILQPVASAATPPVRNPQDVISIYGSAYDNVSNTDTFPDWGQGGQGSSWGTFTLNGDDMLQYTNLSYQGIQFGSPQDVTGMEYIHLDVWTSGDVSRIETSLISVSNGEKPVWSDLTAGEWTSIDIPISDFTNQGLTVADIHQLKFVGDPWAAGTVFIDNIYFHRAPSSIVTSTIEDFEGTPPTFTVFGNIAATEVVANPDASGANTTANVAKLTKTNGAEFWAGTFFETASPIDLVNFSKIRLKTWSPKNGAVVKLKLENDNASITHEVDLNTTVTNSWEELTYDFSAAPTADYKRVVIFFDFGNSGDDTIYYYDEIELIDDSGGPAPLTFQDFEGTPPAFTVFGNIAATEVIVNPDATGANTTANVAKLTKSNGAEFWAGTFFEVASPLDLTNYSKISVKTWSPKVGAVVKLKLENANATITHEVDLNTTNANTWEELIYDFSGAPAADYTRVVIFFDFGNSGDDTIYYYDELTLTN</sequence>
<dbReference type="InterPro" id="IPR008979">
    <property type="entry name" value="Galactose-bd-like_sf"/>
</dbReference>
<dbReference type="Gene3D" id="2.60.120.430">
    <property type="entry name" value="Galactose-binding lectin"/>
    <property type="match status" value="1"/>
</dbReference>
<dbReference type="Gene3D" id="2.60.120.260">
    <property type="entry name" value="Galactose-binding domain-like"/>
    <property type="match status" value="2"/>
</dbReference>
<evidence type="ECO:0000313" key="1">
    <source>
        <dbReference type="EMBL" id="MFD2567090.1"/>
    </source>
</evidence>
<proteinExistence type="predicted"/>
<organism evidence="1 2">
    <name type="scientific">Pseudotenacibaculum haliotis</name>
    <dbReference type="NCBI Taxonomy" id="1862138"/>
    <lineage>
        <taxon>Bacteria</taxon>
        <taxon>Pseudomonadati</taxon>
        <taxon>Bacteroidota</taxon>
        <taxon>Flavobacteriia</taxon>
        <taxon>Flavobacteriales</taxon>
        <taxon>Flavobacteriaceae</taxon>
        <taxon>Pseudotenacibaculum</taxon>
    </lineage>
</organism>
<comment type="caution">
    <text evidence="1">The sequence shown here is derived from an EMBL/GenBank/DDBJ whole genome shotgun (WGS) entry which is preliminary data.</text>
</comment>
<reference evidence="2" key="1">
    <citation type="journal article" date="2019" name="Int. J. Syst. Evol. Microbiol.">
        <title>The Global Catalogue of Microorganisms (GCM) 10K type strain sequencing project: providing services to taxonomists for standard genome sequencing and annotation.</title>
        <authorList>
            <consortium name="The Broad Institute Genomics Platform"/>
            <consortium name="The Broad Institute Genome Sequencing Center for Infectious Disease"/>
            <person name="Wu L."/>
            <person name="Ma J."/>
        </authorList>
    </citation>
    <scope>NUCLEOTIDE SEQUENCE [LARGE SCALE GENOMIC DNA]</scope>
    <source>
        <strain evidence="2">KCTC 52127</strain>
    </source>
</reference>